<reference evidence="4 5" key="1">
    <citation type="submission" date="2009-02" db="EMBL/GenBank/DDBJ databases">
        <title>Draft genome sequence of Bifidobacterium pseudocatenulatum (DSM 20438).</title>
        <authorList>
            <person name="Sudarsanam P."/>
            <person name="Ley R."/>
            <person name="Guruge J."/>
            <person name="Turnbaugh P.J."/>
            <person name="Mahowald M."/>
            <person name="Liep D."/>
            <person name="Gordon J."/>
        </authorList>
    </citation>
    <scope>NUCLEOTIDE SEQUENCE [LARGE SCALE GENOMIC DNA]</scope>
    <source>
        <strain evidence="4 5">DSM 20438</strain>
    </source>
</reference>
<dbReference type="InterPro" id="IPR037238">
    <property type="entry name" value="YbiA-like_sf"/>
</dbReference>
<dbReference type="InterPro" id="IPR012816">
    <property type="entry name" value="NADAR"/>
</dbReference>
<evidence type="ECO:0000259" key="3">
    <source>
        <dbReference type="Pfam" id="PF08719"/>
    </source>
</evidence>
<evidence type="ECO:0000313" key="5">
    <source>
        <dbReference type="Proteomes" id="UP000003875"/>
    </source>
</evidence>
<dbReference type="Gene3D" id="1.10.357.40">
    <property type="entry name" value="YbiA-like"/>
    <property type="match status" value="1"/>
</dbReference>
<proteinExistence type="predicted"/>
<accession>C0BVN1</accession>
<feature type="non-terminal residue" evidence="4">
    <location>
        <position position="1"/>
    </location>
</feature>
<evidence type="ECO:0000256" key="1">
    <source>
        <dbReference type="ARBA" id="ARBA00000022"/>
    </source>
</evidence>
<feature type="domain" description="NADAR" evidence="3">
    <location>
        <begin position="1"/>
        <end position="38"/>
    </location>
</feature>
<comment type="catalytic activity">
    <reaction evidence="1">
        <text>5-amino-6-(5-phospho-D-ribosylamino)uracil + H2O = 5,6-diaminouracil + D-ribose 5-phosphate</text>
        <dbReference type="Rhea" id="RHEA:55020"/>
        <dbReference type="ChEBI" id="CHEBI:15377"/>
        <dbReference type="ChEBI" id="CHEBI:46252"/>
        <dbReference type="ChEBI" id="CHEBI:58453"/>
        <dbReference type="ChEBI" id="CHEBI:78346"/>
    </reaction>
</comment>
<dbReference type="Pfam" id="PF08719">
    <property type="entry name" value="NADAR"/>
    <property type="match status" value="1"/>
</dbReference>
<gene>
    <name evidence="4" type="ORF">BIFPSEUDO_04480</name>
</gene>
<dbReference type="EMBL" id="ABXX02000011">
    <property type="protein sequence ID" value="EEG69893.1"/>
    <property type="molecule type" value="Genomic_DNA"/>
</dbReference>
<dbReference type="SUPFAM" id="SSF143990">
    <property type="entry name" value="YbiA-like"/>
    <property type="match status" value="1"/>
</dbReference>
<dbReference type="Proteomes" id="UP000003875">
    <property type="component" value="Unassembled WGS sequence"/>
</dbReference>
<evidence type="ECO:0000313" key="4">
    <source>
        <dbReference type="EMBL" id="EEG69893.1"/>
    </source>
</evidence>
<comment type="caution">
    <text evidence="4">The sequence shown here is derived from an EMBL/GenBank/DDBJ whole genome shotgun (WGS) entry which is preliminary data.</text>
</comment>
<comment type="catalytic activity">
    <reaction evidence="2">
        <text>2,5-diamino-6-hydroxy-4-(5-phosphoribosylamino)-pyrimidine + H2O = 2,5,6-triamino-4-hydroxypyrimidine + D-ribose 5-phosphate</text>
        <dbReference type="Rhea" id="RHEA:23436"/>
        <dbReference type="ChEBI" id="CHEBI:15377"/>
        <dbReference type="ChEBI" id="CHEBI:58614"/>
        <dbReference type="ChEBI" id="CHEBI:78346"/>
        <dbReference type="ChEBI" id="CHEBI:137796"/>
    </reaction>
</comment>
<reference evidence="4 5" key="2">
    <citation type="submission" date="2009-02" db="EMBL/GenBank/DDBJ databases">
        <authorList>
            <person name="Fulton L."/>
            <person name="Clifton S."/>
            <person name="Fulton B."/>
            <person name="Xu J."/>
            <person name="Minx P."/>
            <person name="Pepin K.H."/>
            <person name="Johnson M."/>
            <person name="Bhonagiri V."/>
            <person name="Nash W.E."/>
            <person name="Mardis E.R."/>
            <person name="Wilson R.K."/>
        </authorList>
    </citation>
    <scope>NUCLEOTIDE SEQUENCE [LARGE SCALE GENOMIC DNA]</scope>
    <source>
        <strain evidence="4 5">DSM 20438</strain>
    </source>
</reference>
<protein>
    <recommendedName>
        <fullName evidence="3">NADAR domain-containing protein</fullName>
    </recommendedName>
</protein>
<evidence type="ECO:0000256" key="2">
    <source>
        <dbReference type="ARBA" id="ARBA00000751"/>
    </source>
</evidence>
<dbReference type="AlphaFoldDB" id="C0BVN1"/>
<name>C0BVN1_BIFPS</name>
<sequence>DRIWGIGLSMHDPARFNPSQWRGRNLLGYALMLTRRKLSRID</sequence>
<organism evidence="4 5">
    <name type="scientific">Bifidobacterium pseudocatenulatum DSM 20438 = JCM 1200 = LMG 10505</name>
    <dbReference type="NCBI Taxonomy" id="547043"/>
    <lineage>
        <taxon>Bacteria</taxon>
        <taxon>Bacillati</taxon>
        <taxon>Actinomycetota</taxon>
        <taxon>Actinomycetes</taxon>
        <taxon>Bifidobacteriales</taxon>
        <taxon>Bifidobacteriaceae</taxon>
        <taxon>Bifidobacterium</taxon>
    </lineage>
</organism>